<sequence length="336" mass="36690">MAAAAETVDTTQGLLNINMMNVTKLTSTNYITWILQVHSLLDGYDLAGYIDGSKIPPDQTLTSTDPPTPNPAYSTWRRQDKLIYSGLLGTLSSALQPMIKQTSKGDKTVDEYMQTLMTRFDQLALLGKPLAHEEQLEFIFAGLPEDYKSVVDQVEGHDTPPSIIEVHEKLINKEAKLLALSLSTPSIGPASAHVATSRQRNNTGNAKRCTHLQQQHSFSHPGILPSPFRPWQPHANLAVASNPWVMDIGSTHHLTSDLHNLALHQPYNGEDSILIGDGSGLSITNTGSLTLPSNSHPLSLNNVLCVPNIQKNLISVKDLSSGVPLIQGRIRGELYE</sequence>
<dbReference type="GeneID" id="104710033"/>
<feature type="domain" description="Retrovirus-related Pol polyprotein from transposon TNT 1-94-like beta-barrel" evidence="1">
    <location>
        <begin position="244"/>
        <end position="320"/>
    </location>
</feature>
<evidence type="ECO:0000313" key="2">
    <source>
        <dbReference type="Proteomes" id="UP000694864"/>
    </source>
</evidence>
<gene>
    <name evidence="3" type="primary">LOC104710033</name>
</gene>
<dbReference type="PANTHER" id="PTHR47481:SF22">
    <property type="entry name" value="RETROTRANSPOSON GAG DOMAIN-CONTAINING PROTEIN"/>
    <property type="match status" value="1"/>
</dbReference>
<proteinExistence type="predicted"/>
<dbReference type="Pfam" id="PF14223">
    <property type="entry name" value="Retrotran_gag_2"/>
    <property type="match status" value="1"/>
</dbReference>
<keyword evidence="2" id="KW-1185">Reference proteome</keyword>
<evidence type="ECO:0000313" key="3">
    <source>
        <dbReference type="RefSeq" id="XP_010424869.1"/>
    </source>
</evidence>
<evidence type="ECO:0000259" key="1">
    <source>
        <dbReference type="Pfam" id="PF22936"/>
    </source>
</evidence>
<dbReference type="PANTHER" id="PTHR47481">
    <property type="match status" value="1"/>
</dbReference>
<dbReference type="Proteomes" id="UP000694864">
    <property type="component" value="Chromosome 1"/>
</dbReference>
<organism evidence="2 3">
    <name type="scientific">Camelina sativa</name>
    <name type="common">False flax</name>
    <name type="synonym">Myagrum sativum</name>
    <dbReference type="NCBI Taxonomy" id="90675"/>
    <lineage>
        <taxon>Eukaryota</taxon>
        <taxon>Viridiplantae</taxon>
        <taxon>Streptophyta</taxon>
        <taxon>Embryophyta</taxon>
        <taxon>Tracheophyta</taxon>
        <taxon>Spermatophyta</taxon>
        <taxon>Magnoliopsida</taxon>
        <taxon>eudicotyledons</taxon>
        <taxon>Gunneridae</taxon>
        <taxon>Pentapetalae</taxon>
        <taxon>rosids</taxon>
        <taxon>malvids</taxon>
        <taxon>Brassicales</taxon>
        <taxon>Brassicaceae</taxon>
        <taxon>Camelineae</taxon>
        <taxon>Camelina</taxon>
    </lineage>
</organism>
<dbReference type="RefSeq" id="XP_010424869.1">
    <property type="nucleotide sequence ID" value="XM_010426567.1"/>
</dbReference>
<reference evidence="3" key="2">
    <citation type="submission" date="2025-08" db="UniProtKB">
        <authorList>
            <consortium name="RefSeq"/>
        </authorList>
    </citation>
    <scope>IDENTIFICATION</scope>
    <source>
        <tissue evidence="3">Leaf</tissue>
    </source>
</reference>
<dbReference type="Pfam" id="PF22936">
    <property type="entry name" value="Pol_BBD"/>
    <property type="match status" value="1"/>
</dbReference>
<name>A0ABM0TDR2_CAMSA</name>
<protein>
    <submittedName>
        <fullName evidence="3">Uncharacterized protein LOC104710033</fullName>
    </submittedName>
</protein>
<dbReference type="InterPro" id="IPR054722">
    <property type="entry name" value="PolX-like_BBD"/>
</dbReference>
<reference evidence="2" key="1">
    <citation type="journal article" date="2014" name="Nat. Commun.">
        <title>The emerging biofuel crop Camelina sativa retains a highly undifferentiated hexaploid genome structure.</title>
        <authorList>
            <person name="Kagale S."/>
            <person name="Koh C."/>
            <person name="Nixon J."/>
            <person name="Bollina V."/>
            <person name="Clarke W.E."/>
            <person name="Tuteja R."/>
            <person name="Spillane C."/>
            <person name="Robinson S.J."/>
            <person name="Links M.G."/>
            <person name="Clarke C."/>
            <person name="Higgins E.E."/>
            <person name="Huebert T."/>
            <person name="Sharpe A.G."/>
            <person name="Parkin I.A."/>
        </authorList>
    </citation>
    <scope>NUCLEOTIDE SEQUENCE [LARGE SCALE GENOMIC DNA]</scope>
    <source>
        <strain evidence="2">cv. DH55</strain>
    </source>
</reference>
<accession>A0ABM0TDR2</accession>